<dbReference type="Proteomes" id="UP001233999">
    <property type="component" value="Unassembled WGS sequence"/>
</dbReference>
<dbReference type="AlphaFoldDB" id="A0AAD7ZFL1"/>
<keyword evidence="2" id="KW-1185">Reference proteome</keyword>
<organism evidence="1 2">
    <name type="scientific">Diploptera punctata</name>
    <name type="common">Pacific beetle cockroach</name>
    <dbReference type="NCBI Taxonomy" id="6984"/>
    <lineage>
        <taxon>Eukaryota</taxon>
        <taxon>Metazoa</taxon>
        <taxon>Ecdysozoa</taxon>
        <taxon>Arthropoda</taxon>
        <taxon>Hexapoda</taxon>
        <taxon>Insecta</taxon>
        <taxon>Pterygota</taxon>
        <taxon>Neoptera</taxon>
        <taxon>Polyneoptera</taxon>
        <taxon>Dictyoptera</taxon>
        <taxon>Blattodea</taxon>
        <taxon>Blaberoidea</taxon>
        <taxon>Blaberidae</taxon>
        <taxon>Diplopterinae</taxon>
        <taxon>Diploptera</taxon>
    </lineage>
</organism>
<evidence type="ECO:0000313" key="2">
    <source>
        <dbReference type="Proteomes" id="UP001233999"/>
    </source>
</evidence>
<proteinExistence type="predicted"/>
<name>A0AAD7ZFL1_DIPPU</name>
<reference evidence="1" key="2">
    <citation type="submission" date="2023-05" db="EMBL/GenBank/DDBJ databases">
        <authorList>
            <person name="Fouks B."/>
        </authorList>
    </citation>
    <scope>NUCLEOTIDE SEQUENCE</scope>
    <source>
        <strain evidence="1">Stay&amp;Tobe</strain>
        <tissue evidence="1">Testes</tissue>
    </source>
</reference>
<comment type="caution">
    <text evidence="1">The sequence shown here is derived from an EMBL/GenBank/DDBJ whole genome shotgun (WGS) entry which is preliminary data.</text>
</comment>
<sequence length="110" mass="12479">GGCTLLDNSDDDPVSKAKHKYPLPKLSTIISFPTFSLRFAYPMNNSRSLFEPKYVFLENGLANIHEIQYYKVHLKDTNKKPMLATRAIHTNKESVKYVLSKSDDGFTIPA</sequence>
<gene>
    <name evidence="1" type="ORF">L9F63_024429</name>
</gene>
<feature type="non-terminal residue" evidence="1">
    <location>
        <position position="1"/>
    </location>
</feature>
<feature type="non-terminal residue" evidence="1">
    <location>
        <position position="110"/>
    </location>
</feature>
<reference evidence="1" key="1">
    <citation type="journal article" date="2023" name="IScience">
        <title>Live-bearing cockroach genome reveals convergent evolutionary mechanisms linked to viviparity in insects and beyond.</title>
        <authorList>
            <person name="Fouks B."/>
            <person name="Harrison M.C."/>
            <person name="Mikhailova A.A."/>
            <person name="Marchal E."/>
            <person name="English S."/>
            <person name="Carruthers M."/>
            <person name="Jennings E.C."/>
            <person name="Chiamaka E.L."/>
            <person name="Frigard R.A."/>
            <person name="Pippel M."/>
            <person name="Attardo G.M."/>
            <person name="Benoit J.B."/>
            <person name="Bornberg-Bauer E."/>
            <person name="Tobe S.S."/>
        </authorList>
    </citation>
    <scope>NUCLEOTIDE SEQUENCE</scope>
    <source>
        <strain evidence="1">Stay&amp;Tobe</strain>
    </source>
</reference>
<evidence type="ECO:0000313" key="1">
    <source>
        <dbReference type="EMBL" id="KAJ9579466.1"/>
    </source>
</evidence>
<protein>
    <submittedName>
        <fullName evidence="1">Uncharacterized protein</fullName>
    </submittedName>
</protein>
<dbReference type="EMBL" id="JASPKZ010008402">
    <property type="protein sequence ID" value="KAJ9579466.1"/>
    <property type="molecule type" value="Genomic_DNA"/>
</dbReference>
<accession>A0AAD7ZFL1</accession>